<keyword evidence="2" id="KW-0805">Transcription regulation</keyword>
<keyword evidence="4" id="KW-0238">DNA-binding</keyword>
<keyword evidence="3" id="KW-0731">Sigma factor</keyword>
<feature type="domain" description="HTH luxR-type" evidence="6">
    <location>
        <begin position="771"/>
        <end position="829"/>
    </location>
</feature>
<dbReference type="InterPro" id="IPR036388">
    <property type="entry name" value="WH-like_DNA-bd_sf"/>
</dbReference>
<dbReference type="GO" id="GO:0003677">
    <property type="term" value="F:DNA binding"/>
    <property type="evidence" value="ECO:0007669"/>
    <property type="project" value="UniProtKB-KW"/>
</dbReference>
<dbReference type="InterPro" id="IPR027417">
    <property type="entry name" value="P-loop_NTPase"/>
</dbReference>
<dbReference type="PANTHER" id="PTHR44688">
    <property type="entry name" value="DNA-BINDING TRANSCRIPTIONAL ACTIVATOR DEVR_DOSR"/>
    <property type="match status" value="1"/>
</dbReference>
<reference evidence="7 8" key="1">
    <citation type="submission" date="2020-01" db="EMBL/GenBank/DDBJ databases">
        <title>Investigation of new actinobacteria for the biodesulphurisation of diesel fuel.</title>
        <authorList>
            <person name="Athi Narayanan S.M."/>
        </authorList>
    </citation>
    <scope>NUCLEOTIDE SEQUENCE [LARGE SCALE GENOMIC DNA]</scope>
    <source>
        <strain evidence="7 8">213E</strain>
    </source>
</reference>
<dbReference type="SUPFAM" id="SSF46894">
    <property type="entry name" value="C-terminal effector domain of the bipartite response regulators"/>
    <property type="match status" value="1"/>
</dbReference>
<dbReference type="CDD" id="cd06170">
    <property type="entry name" value="LuxR_C_like"/>
    <property type="match status" value="1"/>
</dbReference>
<evidence type="ECO:0000256" key="5">
    <source>
        <dbReference type="ARBA" id="ARBA00023163"/>
    </source>
</evidence>
<dbReference type="SMART" id="SM00421">
    <property type="entry name" value="HTH_LUXR"/>
    <property type="match status" value="1"/>
</dbReference>
<dbReference type="InterPro" id="IPR013249">
    <property type="entry name" value="RNA_pol_sigma70_r4_t2"/>
</dbReference>
<gene>
    <name evidence="7" type="ORF">GYA93_02800</name>
</gene>
<evidence type="ECO:0000256" key="1">
    <source>
        <dbReference type="ARBA" id="ARBA00010641"/>
    </source>
</evidence>
<organism evidence="7 8">
    <name type="scientific">Gordonia desulfuricans</name>
    <dbReference type="NCBI Taxonomy" id="89051"/>
    <lineage>
        <taxon>Bacteria</taxon>
        <taxon>Bacillati</taxon>
        <taxon>Actinomycetota</taxon>
        <taxon>Actinomycetes</taxon>
        <taxon>Mycobacteriales</taxon>
        <taxon>Gordoniaceae</taxon>
        <taxon>Gordonia</taxon>
    </lineage>
</organism>
<dbReference type="InterPro" id="IPR016032">
    <property type="entry name" value="Sig_transdc_resp-reg_C-effctor"/>
</dbReference>
<evidence type="ECO:0000256" key="4">
    <source>
        <dbReference type="ARBA" id="ARBA00023125"/>
    </source>
</evidence>
<dbReference type="Proteomes" id="UP000466307">
    <property type="component" value="Unassembled WGS sequence"/>
</dbReference>
<evidence type="ECO:0000259" key="6">
    <source>
        <dbReference type="SMART" id="SM00421"/>
    </source>
</evidence>
<keyword evidence="8" id="KW-1185">Reference proteome</keyword>
<dbReference type="PANTHER" id="PTHR44688:SF16">
    <property type="entry name" value="DNA-BINDING TRANSCRIPTIONAL ACTIVATOR DEVR_DOSR"/>
    <property type="match status" value="1"/>
</dbReference>
<keyword evidence="5" id="KW-0804">Transcription</keyword>
<dbReference type="AlphaFoldDB" id="A0A7K3LJT2"/>
<dbReference type="RefSeq" id="WP_059038366.1">
    <property type="nucleotide sequence ID" value="NZ_JAADZU010000005.1"/>
</dbReference>
<evidence type="ECO:0000313" key="7">
    <source>
        <dbReference type="EMBL" id="NDK88515.1"/>
    </source>
</evidence>
<evidence type="ECO:0000313" key="8">
    <source>
        <dbReference type="Proteomes" id="UP000466307"/>
    </source>
</evidence>
<dbReference type="SUPFAM" id="SSF52540">
    <property type="entry name" value="P-loop containing nucleoside triphosphate hydrolases"/>
    <property type="match status" value="1"/>
</dbReference>
<dbReference type="GO" id="GO:0006352">
    <property type="term" value="P:DNA-templated transcription initiation"/>
    <property type="evidence" value="ECO:0007669"/>
    <property type="project" value="InterPro"/>
</dbReference>
<comment type="caution">
    <text evidence="7">The sequence shown here is derived from an EMBL/GenBank/DDBJ whole genome shotgun (WGS) entry which is preliminary data.</text>
</comment>
<dbReference type="Gene3D" id="1.10.10.10">
    <property type="entry name" value="Winged helix-like DNA-binding domain superfamily/Winged helix DNA-binding domain"/>
    <property type="match status" value="1"/>
</dbReference>
<protein>
    <submittedName>
        <fullName evidence="7">Helix-turn-helix transcriptional regulator</fullName>
    </submittedName>
</protein>
<sequence>MVRGAAGVGKTRLTTEALTTAGLESLVISATSTGKRVPLGAFAAWVDHSVSDPLSRVSGVVTEISKSDAVVVIDDFPRLDDLSLFVVSTLWRSTQTRLMFTIRTEDRSPATDELLTGDEAIVIELAPMSEPESADLVEAALGGTISPELHHTMWELGHGNPFLLRALVNQGRDQGLLTFDGEEWIATGPLGLPDGLVVSLSTRLEAHPDVAEVVDALAIAEPLPLSAVTELVDHAAVEKAVRRDFVVVDVAPPHHKLRLSHPIYGEVRRTHATVQLHRIRPRLSRILSASNDSDPIVAIQAAVLALESGDFPGRQQILADGAEAALGSLDTALAIALAQEVTAPDLLPRVHKVLGYAMSLAGAGLDAEAVLQRASDAATDPDELATTTMVRVANQLWTLGDLDAARQIVDDLRTDVPLPEGIRSTVTGLTNALAGRPRTAFEMLTAAPHDTRTVSPLREMLTCWAGVIAAGDLGLLTEVSRFAARGYTAADSPDTAPHLSAITQLHAYYLMLAGNMSTAYDVAERLTELTTHTPGFGPIWATGVTGSVLGFRGDLKTATRLLTSALEQLDCYQAPPFMWIPFCIERASAAAMSGDTDTLVALTERLRAHPHPAFGYLHTRIELLEVWQMAMTGETSNAARRSLDIASTAKDSGQDLHEAYALQVAVRLGDASCAPRLSQLAQRLTESPRVQIAARHAHALASGDGKALDGVADEYLHVGLVTCAADASAQAVTIYESQGRRGARLNAVERLDRIAAPRGIHSPATTAAHLGDGLSARQREVVMLAQSGLTNREIAARLTLSVRTVEGHLYRATQILGGSVRDVQGPDESAREQ</sequence>
<evidence type="ECO:0000256" key="3">
    <source>
        <dbReference type="ARBA" id="ARBA00023082"/>
    </source>
</evidence>
<comment type="similarity">
    <text evidence="1">Belongs to the sigma-70 factor family. ECF subfamily.</text>
</comment>
<evidence type="ECO:0000256" key="2">
    <source>
        <dbReference type="ARBA" id="ARBA00023015"/>
    </source>
</evidence>
<name>A0A7K3LJT2_9ACTN</name>
<proteinExistence type="inferred from homology"/>
<dbReference type="PRINTS" id="PR00038">
    <property type="entry name" value="HTHLUXR"/>
</dbReference>
<dbReference type="InterPro" id="IPR000792">
    <property type="entry name" value="Tscrpt_reg_LuxR_C"/>
</dbReference>
<accession>A0A7K3LJT2</accession>
<dbReference type="EMBL" id="JAADZU010000005">
    <property type="protein sequence ID" value="NDK88515.1"/>
    <property type="molecule type" value="Genomic_DNA"/>
</dbReference>
<dbReference type="Pfam" id="PF08281">
    <property type="entry name" value="Sigma70_r4_2"/>
    <property type="match status" value="1"/>
</dbReference>
<dbReference type="GO" id="GO:0016987">
    <property type="term" value="F:sigma factor activity"/>
    <property type="evidence" value="ECO:0007669"/>
    <property type="project" value="UniProtKB-KW"/>
</dbReference>